<dbReference type="Pfam" id="PF07534">
    <property type="entry name" value="TLD"/>
    <property type="match status" value="1"/>
</dbReference>
<gene>
    <name evidence="6" type="ORF">DSTB1V02_LOCUS3269</name>
</gene>
<organism evidence="6">
    <name type="scientific">Darwinula stevensoni</name>
    <dbReference type="NCBI Taxonomy" id="69355"/>
    <lineage>
        <taxon>Eukaryota</taxon>
        <taxon>Metazoa</taxon>
        <taxon>Ecdysozoa</taxon>
        <taxon>Arthropoda</taxon>
        <taxon>Crustacea</taxon>
        <taxon>Oligostraca</taxon>
        <taxon>Ostracoda</taxon>
        <taxon>Podocopa</taxon>
        <taxon>Podocopida</taxon>
        <taxon>Darwinulocopina</taxon>
        <taxon>Darwinuloidea</taxon>
        <taxon>Darwinulidae</taxon>
        <taxon>Darwinula</taxon>
    </lineage>
</organism>
<evidence type="ECO:0000256" key="3">
    <source>
        <dbReference type="ARBA" id="ARBA00023128"/>
    </source>
</evidence>
<comment type="similarity">
    <text evidence="2">Belongs to the OXR1 family.</text>
</comment>
<keyword evidence="7" id="KW-1185">Reference proteome</keyword>
<dbReference type="EMBL" id="LR899930">
    <property type="protein sequence ID" value="CAD7243345.1"/>
    <property type="molecule type" value="Genomic_DNA"/>
</dbReference>
<evidence type="ECO:0000256" key="4">
    <source>
        <dbReference type="ARBA" id="ARBA00040604"/>
    </source>
</evidence>
<dbReference type="PANTHER" id="PTHR23354">
    <property type="entry name" value="NUCLEOLAR PROTEIN 7/ESTROGEN RECEPTOR COACTIVATOR-RELATED"/>
    <property type="match status" value="1"/>
</dbReference>
<dbReference type="GO" id="GO:0005739">
    <property type="term" value="C:mitochondrion"/>
    <property type="evidence" value="ECO:0007669"/>
    <property type="project" value="UniProtKB-SubCell"/>
</dbReference>
<dbReference type="SMART" id="SM00584">
    <property type="entry name" value="TLDc"/>
    <property type="match status" value="1"/>
</dbReference>
<dbReference type="AlphaFoldDB" id="A0A7R8X430"/>
<protein>
    <recommendedName>
        <fullName evidence="4">Oxidation resistance protein 1</fullName>
    </recommendedName>
</protein>
<evidence type="ECO:0000313" key="7">
    <source>
        <dbReference type="Proteomes" id="UP000677054"/>
    </source>
</evidence>
<keyword evidence="3" id="KW-0496">Mitochondrion</keyword>
<proteinExistence type="inferred from homology"/>
<dbReference type="Proteomes" id="UP000677054">
    <property type="component" value="Unassembled WGS sequence"/>
</dbReference>
<evidence type="ECO:0000256" key="2">
    <source>
        <dbReference type="ARBA" id="ARBA00009540"/>
    </source>
</evidence>
<dbReference type="PANTHER" id="PTHR23354:SF62">
    <property type="entry name" value="MUSTARD, ISOFORM V"/>
    <property type="match status" value="1"/>
</dbReference>
<sequence>LLVPVVIMGSVKSPYEEVSVTKARSTRSDSVSCSAFQLMKSAYHLGAMFSNVSKPTDNLEHTGNKYLDETCLFLMNLWTKEEVVSASEDEVHQALYGSNTDDGFIPDMIGDSEIMDLKRRKHLIRVIPARCQGYPWRLVYSTSRDGFSLSNLYRKMEGADSSILLVIEDTGLNVFGALLSDPLVVADHFYGTGESFLYTFAADNFQIFKWSGDNDFFIRCHPDSIAVGAGDGHFGLLLDEDLNNGRTESCLTFANDPLSPNKDFVIKTLECWSFD</sequence>
<dbReference type="EMBL" id="CAJPEV010000413">
    <property type="protein sequence ID" value="CAG0885016.1"/>
    <property type="molecule type" value="Genomic_DNA"/>
</dbReference>
<dbReference type="InterPro" id="IPR006571">
    <property type="entry name" value="TLDc_dom"/>
</dbReference>
<dbReference type="GO" id="GO:0006979">
    <property type="term" value="P:response to oxidative stress"/>
    <property type="evidence" value="ECO:0007669"/>
    <property type="project" value="TreeGrafter"/>
</dbReference>
<dbReference type="GO" id="GO:0005634">
    <property type="term" value="C:nucleus"/>
    <property type="evidence" value="ECO:0007669"/>
    <property type="project" value="TreeGrafter"/>
</dbReference>
<feature type="domain" description="TLDc" evidence="5">
    <location>
        <begin position="113"/>
        <end position="275"/>
    </location>
</feature>
<comment type="subcellular location">
    <subcellularLocation>
        <location evidence="1">Mitochondrion</location>
    </subcellularLocation>
</comment>
<name>A0A7R8X430_9CRUS</name>
<evidence type="ECO:0000313" key="6">
    <source>
        <dbReference type="EMBL" id="CAD7243345.1"/>
    </source>
</evidence>
<dbReference type="PROSITE" id="PS51886">
    <property type="entry name" value="TLDC"/>
    <property type="match status" value="1"/>
</dbReference>
<dbReference type="OrthoDB" id="26679at2759"/>
<accession>A0A7R8X430</accession>
<reference evidence="6" key="1">
    <citation type="submission" date="2020-11" db="EMBL/GenBank/DDBJ databases">
        <authorList>
            <person name="Tran Van P."/>
        </authorList>
    </citation>
    <scope>NUCLEOTIDE SEQUENCE</scope>
</reference>
<evidence type="ECO:0000256" key="1">
    <source>
        <dbReference type="ARBA" id="ARBA00004173"/>
    </source>
</evidence>
<feature type="non-terminal residue" evidence="6">
    <location>
        <position position="1"/>
    </location>
</feature>
<evidence type="ECO:0000259" key="5">
    <source>
        <dbReference type="PROSITE" id="PS51886"/>
    </source>
</evidence>